<accession>A0A812QT52</accession>
<name>A0A812QT52_9DINO</name>
<feature type="compositionally biased region" description="Basic and acidic residues" evidence="1">
    <location>
        <begin position="97"/>
        <end position="108"/>
    </location>
</feature>
<dbReference type="EMBL" id="CAJNDS010002268">
    <property type="protein sequence ID" value="CAE7402916.1"/>
    <property type="molecule type" value="Genomic_DNA"/>
</dbReference>
<comment type="caution">
    <text evidence="2">The sequence shown here is derived from an EMBL/GenBank/DDBJ whole genome shotgun (WGS) entry which is preliminary data.</text>
</comment>
<sequence>MQVCVDAGVLSPELLLSVRVGHLRRQATLAALQQRPLRFPEHLNAGTTVKLDLLQQVGSDVVVCSTEGTYRADFEAGRLVLTVSPASRSESSESTESGEHDPGAETWKPEIGARQDAAAAAASAKEYLERHALLSYLQGLLEAVCKDRSPPVQEALELRNKIGRASASAICCFESASVVLWELPQRLQLSARQKSPQPARLLLLGEISLLSLRLWYLKAAALIELATSAGLLFPHDSPSYAPINGPSRMCNVDLNLEGRSSTVT</sequence>
<evidence type="ECO:0000256" key="1">
    <source>
        <dbReference type="SAM" id="MobiDB-lite"/>
    </source>
</evidence>
<gene>
    <name evidence="2" type="ORF">SNAT2548_LOCUS21925</name>
</gene>
<dbReference type="Proteomes" id="UP000604046">
    <property type="component" value="Unassembled WGS sequence"/>
</dbReference>
<evidence type="ECO:0000313" key="3">
    <source>
        <dbReference type="Proteomes" id="UP000604046"/>
    </source>
</evidence>
<evidence type="ECO:0000313" key="2">
    <source>
        <dbReference type="EMBL" id="CAE7402916.1"/>
    </source>
</evidence>
<proteinExistence type="predicted"/>
<keyword evidence="3" id="KW-1185">Reference proteome</keyword>
<dbReference type="OrthoDB" id="427565at2759"/>
<dbReference type="AlphaFoldDB" id="A0A812QT52"/>
<protein>
    <submittedName>
        <fullName evidence="2">Uncharacterized protein</fullName>
    </submittedName>
</protein>
<organism evidence="2 3">
    <name type="scientific">Symbiodinium natans</name>
    <dbReference type="NCBI Taxonomy" id="878477"/>
    <lineage>
        <taxon>Eukaryota</taxon>
        <taxon>Sar</taxon>
        <taxon>Alveolata</taxon>
        <taxon>Dinophyceae</taxon>
        <taxon>Suessiales</taxon>
        <taxon>Symbiodiniaceae</taxon>
        <taxon>Symbiodinium</taxon>
    </lineage>
</organism>
<reference evidence="2" key="1">
    <citation type="submission" date="2021-02" db="EMBL/GenBank/DDBJ databases">
        <authorList>
            <person name="Dougan E. K."/>
            <person name="Rhodes N."/>
            <person name="Thang M."/>
            <person name="Chan C."/>
        </authorList>
    </citation>
    <scope>NUCLEOTIDE SEQUENCE</scope>
</reference>
<feature type="region of interest" description="Disordered" evidence="1">
    <location>
        <begin position="85"/>
        <end position="108"/>
    </location>
</feature>
<feature type="compositionally biased region" description="Low complexity" evidence="1">
    <location>
        <begin position="85"/>
        <end position="95"/>
    </location>
</feature>